<comment type="cofactor">
    <cofactor evidence="6">
        <name>Zn(2+)</name>
        <dbReference type="ChEBI" id="CHEBI:29105"/>
    </cofactor>
    <text evidence="6">Binds 1 zinc ion per subunit.</text>
</comment>
<keyword evidence="4 6" id="KW-0862">Zinc</keyword>
<feature type="domain" description="Peptidase M48" evidence="8">
    <location>
        <begin position="122"/>
        <end position="170"/>
    </location>
</feature>
<evidence type="ECO:0000256" key="2">
    <source>
        <dbReference type="ARBA" id="ARBA00022723"/>
    </source>
</evidence>
<dbReference type="PANTHER" id="PTHR34978">
    <property type="entry name" value="POSSIBLE SENSOR-TRANSDUCER PROTEIN BLAR"/>
    <property type="match status" value="1"/>
</dbReference>
<keyword evidence="10" id="KW-1185">Reference proteome</keyword>
<name>A0ABY5ARX9_9CYAN</name>
<dbReference type="Pfam" id="PF01435">
    <property type="entry name" value="Peptidase_M48"/>
    <property type="match status" value="1"/>
</dbReference>
<dbReference type="PANTHER" id="PTHR34978:SF3">
    <property type="entry name" value="SLR0241 PROTEIN"/>
    <property type="match status" value="1"/>
</dbReference>
<dbReference type="InterPro" id="IPR001915">
    <property type="entry name" value="Peptidase_M48"/>
</dbReference>
<reference evidence="9" key="1">
    <citation type="submission" date="2022-06" db="EMBL/GenBank/DDBJ databases">
        <title>Genome sequence of Phormidium yuhuli AB48 isolated from an industrial photobioreactor environment.</title>
        <authorList>
            <person name="Qiu Y."/>
            <person name="Noonan A.J.C."/>
            <person name="Dofher K."/>
            <person name="Koch M."/>
            <person name="Kieft B."/>
            <person name="Lin X."/>
            <person name="Ziels R.M."/>
            <person name="Hallam S.J."/>
        </authorList>
    </citation>
    <scope>NUCLEOTIDE SEQUENCE</scope>
    <source>
        <strain evidence="9">AB48</strain>
    </source>
</reference>
<dbReference type="Proteomes" id="UP001056708">
    <property type="component" value="Chromosome"/>
</dbReference>
<keyword evidence="1 6" id="KW-0645">Protease</keyword>
<evidence type="ECO:0000256" key="1">
    <source>
        <dbReference type="ARBA" id="ARBA00022670"/>
    </source>
</evidence>
<evidence type="ECO:0000256" key="6">
    <source>
        <dbReference type="RuleBase" id="RU003983"/>
    </source>
</evidence>
<dbReference type="Gene3D" id="3.30.2010.10">
    <property type="entry name" value="Metalloproteases ('zincins'), catalytic domain"/>
    <property type="match status" value="1"/>
</dbReference>
<feature type="transmembrane region" description="Helical" evidence="7">
    <location>
        <begin position="42"/>
        <end position="63"/>
    </location>
</feature>
<dbReference type="InterPro" id="IPR052173">
    <property type="entry name" value="Beta-lactam_resp_regulator"/>
</dbReference>
<sequence length="287" mass="32167">MHLLMILMALAIALGLRQGNLNRQSVQTPSLANLDQRWRSGIIALVAPVLLLLTTAIAVLSMGAQGQMVWQGTGLASYLLSWLFLLSTLSCFIRQSLQLRHAVIQLRRYPQTEVLGHPCRIIDDSGLFSAQVGGWQPQLTITQGLLDHLDGDRLAAVLAHEDGHRVYRDTFWFFWLGICYRLTLWLPHSDLLWQDLLLLREIRADAWAAQQVDELLLAESLLDVIRAPLRSTASFEAAFSCTAPPSRLEQRIEALLCGTHPGLNFGWQGVLQLAWVLLPLTVVPFHQ</sequence>
<evidence type="ECO:0000313" key="9">
    <source>
        <dbReference type="EMBL" id="USR91978.1"/>
    </source>
</evidence>
<keyword evidence="2" id="KW-0479">Metal-binding</keyword>
<protein>
    <submittedName>
        <fullName evidence="9">M56 family metallopeptidase</fullName>
    </submittedName>
</protein>
<evidence type="ECO:0000256" key="3">
    <source>
        <dbReference type="ARBA" id="ARBA00022801"/>
    </source>
</evidence>
<dbReference type="CDD" id="cd07326">
    <property type="entry name" value="M56_BlaR1_MecR1_like"/>
    <property type="match status" value="1"/>
</dbReference>
<keyword evidence="7" id="KW-1133">Transmembrane helix</keyword>
<keyword evidence="5 6" id="KW-0482">Metalloprotease</keyword>
<feature type="transmembrane region" description="Helical" evidence="7">
    <location>
        <begin position="75"/>
        <end position="97"/>
    </location>
</feature>
<keyword evidence="7" id="KW-0812">Transmembrane</keyword>
<gene>
    <name evidence="9" type="ORF">NEA10_04435</name>
</gene>
<evidence type="ECO:0000259" key="8">
    <source>
        <dbReference type="Pfam" id="PF01435"/>
    </source>
</evidence>
<evidence type="ECO:0000256" key="4">
    <source>
        <dbReference type="ARBA" id="ARBA00022833"/>
    </source>
</evidence>
<evidence type="ECO:0000256" key="5">
    <source>
        <dbReference type="ARBA" id="ARBA00023049"/>
    </source>
</evidence>
<organism evidence="9 10">
    <name type="scientific">Phormidium yuhuli AB48</name>
    <dbReference type="NCBI Taxonomy" id="2940671"/>
    <lineage>
        <taxon>Bacteria</taxon>
        <taxon>Bacillati</taxon>
        <taxon>Cyanobacteriota</taxon>
        <taxon>Cyanophyceae</taxon>
        <taxon>Oscillatoriophycideae</taxon>
        <taxon>Oscillatoriales</taxon>
        <taxon>Oscillatoriaceae</taxon>
        <taxon>Phormidium</taxon>
        <taxon>Phormidium yuhuli</taxon>
    </lineage>
</organism>
<keyword evidence="3 6" id="KW-0378">Hydrolase</keyword>
<comment type="similarity">
    <text evidence="6">Belongs to the peptidase M48 family.</text>
</comment>
<accession>A0ABY5ARX9</accession>
<dbReference type="RefSeq" id="WP_252664057.1">
    <property type="nucleotide sequence ID" value="NZ_CP098611.1"/>
</dbReference>
<evidence type="ECO:0000256" key="7">
    <source>
        <dbReference type="SAM" id="Phobius"/>
    </source>
</evidence>
<dbReference type="EMBL" id="CP098611">
    <property type="protein sequence ID" value="USR91978.1"/>
    <property type="molecule type" value="Genomic_DNA"/>
</dbReference>
<keyword evidence="7" id="KW-0472">Membrane</keyword>
<proteinExistence type="inferred from homology"/>
<evidence type="ECO:0000313" key="10">
    <source>
        <dbReference type="Proteomes" id="UP001056708"/>
    </source>
</evidence>